<proteinExistence type="predicted"/>
<evidence type="ECO:0000259" key="1">
    <source>
        <dbReference type="Pfam" id="PF13358"/>
    </source>
</evidence>
<organism evidence="2 3">
    <name type="scientific">Clostridium beijerinckii</name>
    <name type="common">Clostridium MP</name>
    <dbReference type="NCBI Taxonomy" id="1520"/>
    <lineage>
        <taxon>Bacteria</taxon>
        <taxon>Bacillati</taxon>
        <taxon>Bacillota</taxon>
        <taxon>Clostridia</taxon>
        <taxon>Eubacteriales</taxon>
        <taxon>Clostridiaceae</taxon>
        <taxon>Clostridium</taxon>
    </lineage>
</organism>
<dbReference type="InterPro" id="IPR038717">
    <property type="entry name" value="Tc1-like_DDE_dom"/>
</dbReference>
<protein>
    <recommendedName>
        <fullName evidence="1">Tc1-like transposase DDE domain-containing protein</fullName>
    </recommendedName>
</protein>
<dbReference type="RefSeq" id="WP_173715069.1">
    <property type="nucleotide sequence ID" value="NZ_JABTAE010000001.1"/>
</dbReference>
<dbReference type="AlphaFoldDB" id="A0A1S8RD48"/>
<dbReference type="Gene3D" id="3.30.420.10">
    <property type="entry name" value="Ribonuclease H-like superfamily/Ribonuclease H"/>
    <property type="match status" value="1"/>
</dbReference>
<dbReference type="Proteomes" id="UP000190973">
    <property type="component" value="Unassembled WGS sequence"/>
</dbReference>
<accession>A0A1S8RD48</accession>
<evidence type="ECO:0000313" key="2">
    <source>
        <dbReference type="EMBL" id="OOM51062.1"/>
    </source>
</evidence>
<name>A0A1S8RD48_CLOBE</name>
<comment type="caution">
    <text evidence="2">The sequence shown here is derived from an EMBL/GenBank/DDBJ whole genome shotgun (WGS) entry which is preliminary data.</text>
</comment>
<evidence type="ECO:0000313" key="3">
    <source>
        <dbReference type="Proteomes" id="UP000190973"/>
    </source>
</evidence>
<gene>
    <name evidence="2" type="ORF">CLBCK_51000</name>
</gene>
<dbReference type="InterPro" id="IPR036397">
    <property type="entry name" value="RNaseH_sf"/>
</dbReference>
<dbReference type="EMBL" id="LZZI01000304">
    <property type="protein sequence ID" value="OOM51062.1"/>
    <property type="molecule type" value="Genomic_DNA"/>
</dbReference>
<dbReference type="Pfam" id="PF13358">
    <property type="entry name" value="DDE_3"/>
    <property type="match status" value="1"/>
</dbReference>
<sequence length="88" mass="10348">MIADNARYHHFKGIDDFLKGIENISFLYLPPYCSELNAIEHLWKNLRQAVIHNTVFEVFSQLIQQVKSHLDALNLDKGKLKKLCYFIQ</sequence>
<reference evidence="2 3" key="1">
    <citation type="submission" date="2016-05" db="EMBL/GenBank/DDBJ databases">
        <title>Microbial solvent formation.</title>
        <authorList>
            <person name="Poehlein A."/>
            <person name="Montoya Solano J.D."/>
            <person name="Flitsch S."/>
            <person name="Krabben P."/>
            <person name="Duerre P."/>
            <person name="Daniel R."/>
        </authorList>
    </citation>
    <scope>NUCLEOTIDE SEQUENCE [LARGE SCALE GENOMIC DNA]</scope>
    <source>
        <strain evidence="2 3">DSM 53</strain>
    </source>
</reference>
<feature type="domain" description="Tc1-like transposase DDE" evidence="1">
    <location>
        <begin position="1"/>
        <end position="62"/>
    </location>
</feature>
<dbReference type="GO" id="GO:0003676">
    <property type="term" value="F:nucleic acid binding"/>
    <property type="evidence" value="ECO:0007669"/>
    <property type="project" value="InterPro"/>
</dbReference>